<evidence type="ECO:0000256" key="3">
    <source>
        <dbReference type="ARBA" id="ARBA00016864"/>
    </source>
</evidence>
<evidence type="ECO:0000256" key="8">
    <source>
        <dbReference type="ARBA" id="ARBA00023136"/>
    </source>
</evidence>
<keyword evidence="8 9" id="KW-0472">Membrane</keyword>
<evidence type="ECO:0000256" key="6">
    <source>
        <dbReference type="ARBA" id="ARBA00022692"/>
    </source>
</evidence>
<proteinExistence type="inferred from homology"/>
<feature type="domain" description="ABC transmembrane type-1" evidence="10">
    <location>
        <begin position="220"/>
        <end position="427"/>
    </location>
</feature>
<dbReference type="NCBIfam" id="TIGR00974">
    <property type="entry name" value="3a0107s02c"/>
    <property type="match status" value="1"/>
</dbReference>
<accession>A0ABV7D308</accession>
<evidence type="ECO:0000256" key="7">
    <source>
        <dbReference type="ARBA" id="ARBA00022989"/>
    </source>
</evidence>
<dbReference type="EMBL" id="JBHRSL010000002">
    <property type="protein sequence ID" value="MFC3051191.1"/>
    <property type="molecule type" value="Genomic_DNA"/>
</dbReference>
<dbReference type="InterPro" id="IPR024573">
    <property type="entry name" value="DUF3333"/>
</dbReference>
<feature type="transmembrane region" description="Helical" evidence="9">
    <location>
        <begin position="367"/>
        <end position="398"/>
    </location>
</feature>
<feature type="transmembrane region" description="Helical" evidence="9">
    <location>
        <begin position="410"/>
        <end position="430"/>
    </location>
</feature>
<dbReference type="InterPro" id="IPR000515">
    <property type="entry name" value="MetI-like"/>
</dbReference>
<keyword evidence="7 9" id="KW-1133">Transmembrane helix</keyword>
<keyword evidence="5 9" id="KW-1003">Cell membrane</keyword>
<name>A0ABV7D308_9PROT</name>
<feature type="transmembrane region" description="Helical" evidence="9">
    <location>
        <begin position="30"/>
        <end position="54"/>
    </location>
</feature>
<evidence type="ECO:0000256" key="9">
    <source>
        <dbReference type="RuleBase" id="RU363043"/>
    </source>
</evidence>
<dbReference type="InterPro" id="IPR035906">
    <property type="entry name" value="MetI-like_sf"/>
</dbReference>
<keyword evidence="12" id="KW-1185">Reference proteome</keyword>
<keyword evidence="4" id="KW-0813">Transport</keyword>
<comment type="subcellular location">
    <subcellularLocation>
        <location evidence="9">Cell inner membrane</location>
        <topology evidence="9">Multi-pass membrane protein</topology>
    </subcellularLocation>
    <subcellularLocation>
        <location evidence="1">Cell membrane</location>
        <topology evidence="1">Multi-pass membrane protein</topology>
    </subcellularLocation>
</comment>
<dbReference type="CDD" id="cd06261">
    <property type="entry name" value="TM_PBP2"/>
    <property type="match status" value="1"/>
</dbReference>
<feature type="transmembrane region" description="Helical" evidence="9">
    <location>
        <begin position="216"/>
        <end position="245"/>
    </location>
</feature>
<comment type="caution">
    <text evidence="11">The sequence shown here is derived from an EMBL/GenBank/DDBJ whole genome shotgun (WGS) entry which is preliminary data.</text>
</comment>
<keyword evidence="6 9" id="KW-0812">Transmembrane</keyword>
<evidence type="ECO:0000259" key="10">
    <source>
        <dbReference type="PROSITE" id="PS50928"/>
    </source>
</evidence>
<gene>
    <name evidence="11" type="primary">pstA</name>
    <name evidence="11" type="ORF">ACFOKA_04665</name>
</gene>
<dbReference type="RefSeq" id="WP_194211858.1">
    <property type="nucleotide sequence ID" value="NZ_CP061205.1"/>
</dbReference>
<evidence type="ECO:0000256" key="4">
    <source>
        <dbReference type="ARBA" id="ARBA00022448"/>
    </source>
</evidence>
<evidence type="ECO:0000313" key="12">
    <source>
        <dbReference type="Proteomes" id="UP001595444"/>
    </source>
</evidence>
<protein>
    <recommendedName>
        <fullName evidence="3 9">Phosphate transport system permease protein PstA</fullName>
    </recommendedName>
</protein>
<dbReference type="SUPFAM" id="SSF161098">
    <property type="entry name" value="MetI-like"/>
    <property type="match status" value="1"/>
</dbReference>
<feature type="transmembrane region" description="Helical" evidence="9">
    <location>
        <begin position="336"/>
        <end position="361"/>
    </location>
</feature>
<dbReference type="InterPro" id="IPR005672">
    <property type="entry name" value="Phosphate_PstA"/>
</dbReference>
<organism evidence="11 12">
    <name type="scientific">Kordiimonas pumila</name>
    <dbReference type="NCBI Taxonomy" id="2161677"/>
    <lineage>
        <taxon>Bacteria</taxon>
        <taxon>Pseudomonadati</taxon>
        <taxon>Pseudomonadota</taxon>
        <taxon>Alphaproteobacteria</taxon>
        <taxon>Kordiimonadales</taxon>
        <taxon>Kordiimonadaceae</taxon>
        <taxon>Kordiimonas</taxon>
    </lineage>
</organism>
<dbReference type="PANTHER" id="PTHR43470:SF5">
    <property type="entry name" value="PHOSPHATE TRANSPORT SYSTEM PERMEASE PROTEIN PSTA"/>
    <property type="match status" value="1"/>
</dbReference>
<evidence type="ECO:0000256" key="5">
    <source>
        <dbReference type="ARBA" id="ARBA00022475"/>
    </source>
</evidence>
<evidence type="ECO:0000256" key="1">
    <source>
        <dbReference type="ARBA" id="ARBA00004651"/>
    </source>
</evidence>
<comment type="similarity">
    <text evidence="2 9">Belongs to the binding-protein-dependent transport system permease family. CysTW subfamily.</text>
</comment>
<evidence type="ECO:0000256" key="2">
    <source>
        <dbReference type="ARBA" id="ARBA00007069"/>
    </source>
</evidence>
<feature type="transmembrane region" description="Helical" evidence="9">
    <location>
        <begin position="265"/>
        <end position="287"/>
    </location>
</feature>
<feature type="transmembrane region" description="Helical" evidence="9">
    <location>
        <begin position="293"/>
        <end position="315"/>
    </location>
</feature>
<sequence>MSETEKFQPTDWTSPEMAKRIKRRYKREKTFRICGLSAVIIAGLFLVTLLGNIVTDGMKGFLQTSIVLDITFDEKTLGNPREIGIEAFQERVKKTNMLLLVQAAMSHHFPEVTNKRDKRKLLKLISTGAREQLRNEILENPNYIGTTRQVSLLASDDVDQVVKGNTDTTIVEANRKVKDDEIIWLDKLDSEGRVSLNFHTRFFTQGDSREPELAGIWGAAVGSALTLLVTLAIAFPVGVLSAIYLEEFAPKNRLTDLIEVNINNLAAVPSIVFGLLGLAVFLGFMNLPRSAPLVGGLTLALMTLPTIIIAARASIKAVPPSIRDAARGLGASPMQVVFHNVVPLAMPGILTGTIIGMAQALGETAPLLMIGMVAFIVDIPGGITDAATALPVQIYLWADSPERAFVEKTSAAIMVLLAFLIAMNGLAIWLRQKFEQQW</sequence>
<dbReference type="Proteomes" id="UP001595444">
    <property type="component" value="Unassembled WGS sequence"/>
</dbReference>
<reference evidence="12" key="1">
    <citation type="journal article" date="2019" name="Int. J. Syst. Evol. Microbiol.">
        <title>The Global Catalogue of Microorganisms (GCM) 10K type strain sequencing project: providing services to taxonomists for standard genome sequencing and annotation.</title>
        <authorList>
            <consortium name="The Broad Institute Genomics Platform"/>
            <consortium name="The Broad Institute Genome Sequencing Center for Infectious Disease"/>
            <person name="Wu L."/>
            <person name="Ma J."/>
        </authorList>
    </citation>
    <scope>NUCLEOTIDE SEQUENCE [LARGE SCALE GENOMIC DNA]</scope>
    <source>
        <strain evidence="12">KCTC 62164</strain>
    </source>
</reference>
<dbReference type="PROSITE" id="PS50928">
    <property type="entry name" value="ABC_TM1"/>
    <property type="match status" value="1"/>
</dbReference>
<dbReference type="Pfam" id="PF00528">
    <property type="entry name" value="BPD_transp_1"/>
    <property type="match status" value="1"/>
</dbReference>
<dbReference type="Pfam" id="PF11812">
    <property type="entry name" value="DUF3333"/>
    <property type="match status" value="1"/>
</dbReference>
<evidence type="ECO:0000313" key="11">
    <source>
        <dbReference type="EMBL" id="MFC3051191.1"/>
    </source>
</evidence>
<dbReference type="Gene3D" id="1.10.3720.10">
    <property type="entry name" value="MetI-like"/>
    <property type="match status" value="1"/>
</dbReference>
<dbReference type="PANTHER" id="PTHR43470">
    <property type="entry name" value="PHOSPHATE TRANSPORT SYSTEM PERMEASE PROTEIN PSTA-RELATED"/>
    <property type="match status" value="1"/>
</dbReference>